<organism evidence="1 2">
    <name type="scientific">Pigmentiphaga daeguensis</name>
    <dbReference type="NCBI Taxonomy" id="414049"/>
    <lineage>
        <taxon>Bacteria</taxon>
        <taxon>Pseudomonadati</taxon>
        <taxon>Pseudomonadota</taxon>
        <taxon>Betaproteobacteria</taxon>
        <taxon>Burkholderiales</taxon>
        <taxon>Alcaligenaceae</taxon>
        <taxon>Pigmentiphaga</taxon>
    </lineage>
</organism>
<accession>A0ABN1BSN6</accession>
<protein>
    <submittedName>
        <fullName evidence="1">Uncharacterized protein</fullName>
    </submittedName>
</protein>
<comment type="caution">
    <text evidence="1">The sequence shown here is derived from an EMBL/GenBank/DDBJ whole genome shotgun (WGS) entry which is preliminary data.</text>
</comment>
<sequence>MARIPIPEYQQQRAPGLSTPLARAPMVAVEDPTGRALGQVGVGLEQVALRQQAAVERQQEEDGKAFAGTALSNARLYWDTDFQRRTETAQPGAPDFTGSLVKDYRTWADEQLAAAPTPAARRFLDAHLRAYGDSLQARALNYEADQRIAYRTSSYRGAAENWAKTVLQDPAQYQVAKAALAQTIPDVGPQNQERLRDFARKQLVNAAMQANIAAMSDAAFDTLERAMPTAARGAPPAAQYPERGLRNNNPGNIIKSGIDWPGKVAGDDPRFETFDSPEAGIAALGSNLLTYQRRYGLNTVQDIISRWAPSNENDTNAYAGRVAKAIGVAPDQRLDVAAPATLRKLTEAIIQVENGKQPYSDAQLRAGLDSALSGQPVMLASAAPVAAPMPAADTPPERVPVGVPWIDDMTVDELVSYRRAAATAEKRRMAEAQTGLRKIATDLEAMALAGQAPPQAMIPSQRQYIQAYGQVEGLERYENEVSGMLALGSSIQAMATMSPTERAAEIARSAPRPGPGFDQQQRVYQARVKAAAAVEKALDDDPATYTARNMPAIQRARQAMADAVAAGDLAAQAQAAGRYAELQVAEQRRLGVANPRILPTAEAEAIVQTFLDQREGGNTAADLVGGLERQWGSYWPQVYGQLAKTGKMPPAALVIPNIRDAGARERAARWSQPEAQNGIKLRLPAADQAEVRDALRDELEPFYRSLAVQNGGESTYRDVATVAEALALGYAAQGKNPRDAARQAAAETANGNYEFGPTYRVPMGELPREVMAGTERILRSADTLPLQVPESLAGLNPKDARAAYLDTVRNYGVFVTNGDETGLMLYVDGNNGLNPVRGEDGSILSFTWKQLRDAATSATGTLTPAITGGGAFIGLPGVGRSRGRAEGGQ</sequence>
<dbReference type="Proteomes" id="UP001501706">
    <property type="component" value="Unassembled WGS sequence"/>
</dbReference>
<reference evidence="1 2" key="1">
    <citation type="journal article" date="2019" name="Int. J. Syst. Evol. Microbiol.">
        <title>The Global Catalogue of Microorganisms (GCM) 10K type strain sequencing project: providing services to taxonomists for standard genome sequencing and annotation.</title>
        <authorList>
            <consortium name="The Broad Institute Genomics Platform"/>
            <consortium name="The Broad Institute Genome Sequencing Center for Infectious Disease"/>
            <person name="Wu L."/>
            <person name="Ma J."/>
        </authorList>
    </citation>
    <scope>NUCLEOTIDE SEQUENCE [LARGE SCALE GENOMIC DNA]</scope>
    <source>
        <strain evidence="1 2">JCM 14330</strain>
    </source>
</reference>
<gene>
    <name evidence="1" type="ORF">GCM10009097_22160</name>
</gene>
<dbReference type="EMBL" id="BAAAEN010000007">
    <property type="protein sequence ID" value="GAA0504766.1"/>
    <property type="molecule type" value="Genomic_DNA"/>
</dbReference>
<evidence type="ECO:0000313" key="1">
    <source>
        <dbReference type="EMBL" id="GAA0504766.1"/>
    </source>
</evidence>
<evidence type="ECO:0000313" key="2">
    <source>
        <dbReference type="Proteomes" id="UP001501706"/>
    </source>
</evidence>
<name>A0ABN1BSN6_9BURK</name>
<proteinExistence type="predicted"/>
<keyword evidence="2" id="KW-1185">Reference proteome</keyword>
<dbReference type="RefSeq" id="WP_343927540.1">
    <property type="nucleotide sequence ID" value="NZ_BAAAEN010000007.1"/>
</dbReference>